<dbReference type="OrthoDB" id="4569937at2"/>
<dbReference type="Pfam" id="PF24088">
    <property type="entry name" value="DUF7373"/>
    <property type="match status" value="1"/>
</dbReference>
<keyword evidence="4" id="KW-1185">Reference proteome</keyword>
<name>A0A7I7RKZ2_MYCCF</name>
<dbReference type="AlphaFoldDB" id="A0A7I7RKZ2"/>
<reference evidence="3 4" key="1">
    <citation type="journal article" date="2019" name="Emerg. Microbes Infect.">
        <title>Comprehensive subspecies identification of 175 nontuberculous mycobacteria species based on 7547 genomic profiles.</title>
        <authorList>
            <person name="Matsumoto Y."/>
            <person name="Kinjo T."/>
            <person name="Motooka D."/>
            <person name="Nabeya D."/>
            <person name="Jung N."/>
            <person name="Uechi K."/>
            <person name="Horii T."/>
            <person name="Iida T."/>
            <person name="Fujita J."/>
            <person name="Nakamura S."/>
        </authorList>
    </citation>
    <scope>NUCLEOTIDE SEQUENCE [LARGE SCALE GENOMIC DNA]</scope>
    <source>
        <strain evidence="3 4">JCM 18439</strain>
    </source>
</reference>
<sequence length="399" mass="42797">MTPGRAVKASDAAGSDGVVPSLLDTGAYATAAGHPFGAVGDDPASQSLMEAHRIAEFTVGPWEVDAALRMLPGAMDSGLIGPVSDLQMMRDNHVLPEPLPDIAAAHRFITGFTTVRMTAPESGQQRGLHNVVLQFPDPAAAAAAAGEMAAKAPDPDGTPGRQTPIAGTPEAIAKTYDMPDGTERVESFTAHGRYVLYQSARTAKMFLGATAGPLIQGALNKQKRRIDEFAPTEPAAMPQLPLDPTGQLLARTLWSPDNRSPFITGVWRPRAWLHFEQDPVASTSLFNTAGVDAVTQRLTTVYQAANADGAARIVDEFSEQMGNINGVRSVEGVPGFPSARCFERVKGWIPATTPMTWQRVVWHFKCVASVDRYAYTGFSVDLEDVHQQMSAQYRILSGQ</sequence>
<accession>A0A7I7RKZ2</accession>
<dbReference type="KEGG" id="mcee:MCEL_32750"/>
<feature type="domain" description="DUF7373" evidence="1">
    <location>
        <begin position="41"/>
        <end position="242"/>
    </location>
</feature>
<dbReference type="Proteomes" id="UP000466431">
    <property type="component" value="Chromosome"/>
</dbReference>
<dbReference type="EMBL" id="AP022591">
    <property type="protein sequence ID" value="BBY44980.1"/>
    <property type="molecule type" value="Genomic_DNA"/>
</dbReference>
<dbReference type="Pfam" id="PF24092">
    <property type="entry name" value="DUF7373_C"/>
    <property type="match status" value="1"/>
</dbReference>
<dbReference type="InterPro" id="IPR056463">
    <property type="entry name" value="DUF7373_C"/>
</dbReference>
<evidence type="ECO:0000313" key="4">
    <source>
        <dbReference type="Proteomes" id="UP000466431"/>
    </source>
</evidence>
<protein>
    <submittedName>
        <fullName evidence="3">Uncharacterized protein</fullName>
    </submittedName>
</protein>
<evidence type="ECO:0000259" key="1">
    <source>
        <dbReference type="Pfam" id="PF24088"/>
    </source>
</evidence>
<organism evidence="3 4">
    <name type="scientific">Mycolicibacterium celeriflavum</name>
    <name type="common">Mycobacterium celeriflavum</name>
    <dbReference type="NCBI Taxonomy" id="1249101"/>
    <lineage>
        <taxon>Bacteria</taxon>
        <taxon>Bacillati</taxon>
        <taxon>Actinomycetota</taxon>
        <taxon>Actinomycetes</taxon>
        <taxon>Mycobacteriales</taxon>
        <taxon>Mycobacteriaceae</taxon>
        <taxon>Mycolicibacterium</taxon>
    </lineage>
</organism>
<feature type="domain" description="DUF7373" evidence="2">
    <location>
        <begin position="248"/>
        <end position="397"/>
    </location>
</feature>
<gene>
    <name evidence="3" type="ORF">MCEL_32750</name>
</gene>
<evidence type="ECO:0000259" key="2">
    <source>
        <dbReference type="Pfam" id="PF24092"/>
    </source>
</evidence>
<dbReference type="InterPro" id="IPR055797">
    <property type="entry name" value="DUF7373"/>
</dbReference>
<dbReference type="RefSeq" id="WP_133052439.1">
    <property type="nucleotide sequence ID" value="NZ_AP022591.1"/>
</dbReference>
<evidence type="ECO:0000313" key="3">
    <source>
        <dbReference type="EMBL" id="BBY44980.1"/>
    </source>
</evidence>
<proteinExistence type="predicted"/>